<organism evidence="1 2">
    <name type="scientific">Xenorhabdus bovienii str. kraussei Becker Underwood</name>
    <dbReference type="NCBI Taxonomy" id="1398204"/>
    <lineage>
        <taxon>Bacteria</taxon>
        <taxon>Pseudomonadati</taxon>
        <taxon>Pseudomonadota</taxon>
        <taxon>Gammaproteobacteria</taxon>
        <taxon>Enterobacterales</taxon>
        <taxon>Morganellaceae</taxon>
        <taxon>Xenorhabdus</taxon>
    </lineage>
</organism>
<dbReference type="AlphaFoldDB" id="A0A077PQE5"/>
<evidence type="ECO:0000313" key="2">
    <source>
        <dbReference type="Proteomes" id="UP000028493"/>
    </source>
</evidence>
<dbReference type="RefSeq" id="WP_038195483.1">
    <property type="nucleotide sequence ID" value="NZ_CAWLXS010000163.1"/>
</dbReference>
<dbReference type="Proteomes" id="UP000028493">
    <property type="component" value="Unassembled WGS sequence"/>
</dbReference>
<proteinExistence type="predicted"/>
<comment type="caution">
    <text evidence="1">The sequence shown here is derived from an EMBL/GenBank/DDBJ whole genome shotgun (WGS) entry which is preliminary data.</text>
</comment>
<dbReference type="HOGENOM" id="CLU_197679_0_0_6"/>
<name>A0A077PQE5_XENBV</name>
<protein>
    <submittedName>
        <fullName evidence="1">Uncharacterized protein</fullName>
    </submittedName>
</protein>
<sequence>MAKSAQSIASDINELMRLNKNECITLKWPQFYELCERERIADVVMDNIAKQLKKNDLHIIYGNNVIIVRDFCWNPVSL</sequence>
<reference evidence="1" key="1">
    <citation type="submission" date="2013-07" db="EMBL/GenBank/DDBJ databases">
        <title>Sub-species coevolution in mutualistic symbiosis.</title>
        <authorList>
            <person name="Murfin K."/>
            <person name="Klassen J."/>
            <person name="Lee M."/>
            <person name="Forst S."/>
            <person name="Stock P."/>
            <person name="Goodrich-Blair H."/>
        </authorList>
    </citation>
    <scope>NUCLEOTIDE SEQUENCE [LARGE SCALE GENOMIC DNA]</scope>
    <source>
        <strain evidence="1">Kraussei Becker Underwood</strain>
    </source>
</reference>
<gene>
    <name evidence="1" type="ORF">XBKB1_1670002</name>
</gene>
<evidence type="ECO:0000313" key="1">
    <source>
        <dbReference type="EMBL" id="CDH23283.1"/>
    </source>
</evidence>
<accession>A0A077PQE5</accession>
<dbReference type="EMBL" id="CBSZ010000076">
    <property type="protein sequence ID" value="CDH23283.1"/>
    <property type="molecule type" value="Genomic_DNA"/>
</dbReference>